<dbReference type="PANTHER" id="PTHR21021">
    <property type="entry name" value="GAF/PUTATIVE CYTOSKELETAL PROTEIN"/>
    <property type="match status" value="1"/>
</dbReference>
<dbReference type="GO" id="GO:0031929">
    <property type="term" value="P:TOR signaling"/>
    <property type="evidence" value="ECO:0007669"/>
    <property type="project" value="TreeGrafter"/>
</dbReference>
<reference evidence="3" key="1">
    <citation type="submission" date="2023-06" db="EMBL/GenBank/DDBJ databases">
        <title>Genome-scale phylogeny and comparative genomics of the fungal order Sordariales.</title>
        <authorList>
            <consortium name="Lawrence Berkeley National Laboratory"/>
            <person name="Hensen N."/>
            <person name="Bonometti L."/>
            <person name="Westerberg I."/>
            <person name="Brannstrom I.O."/>
            <person name="Guillou S."/>
            <person name="Cros-Aarteil S."/>
            <person name="Calhoun S."/>
            <person name="Haridas S."/>
            <person name="Kuo A."/>
            <person name="Mondo S."/>
            <person name="Pangilinan J."/>
            <person name="Riley R."/>
            <person name="Labutti K."/>
            <person name="Andreopoulos B."/>
            <person name="Lipzen A."/>
            <person name="Chen C."/>
            <person name="Yanf M."/>
            <person name="Daum C."/>
            <person name="Ng V."/>
            <person name="Clum A."/>
            <person name="Steindorff A."/>
            <person name="Ohm R."/>
            <person name="Martin F."/>
            <person name="Silar P."/>
            <person name="Natvig D."/>
            <person name="Lalanne C."/>
            <person name="Gautier V."/>
            <person name="Ament-Velasquez S.L."/>
            <person name="Kruys A."/>
            <person name="Hutchinson M.I."/>
            <person name="Powell A.J."/>
            <person name="Barry K."/>
            <person name="Miller A.N."/>
            <person name="Grigoriev I.V."/>
            <person name="Debuchy R."/>
            <person name="Gladieux P."/>
            <person name="Thoren M.H."/>
            <person name="Johannesson H."/>
        </authorList>
    </citation>
    <scope>NUCLEOTIDE SEQUENCE</scope>
    <source>
        <strain evidence="3">PSN4</strain>
    </source>
</reference>
<feature type="region of interest" description="Disordered" evidence="2">
    <location>
        <begin position="1"/>
        <end position="20"/>
    </location>
</feature>
<evidence type="ECO:0000256" key="1">
    <source>
        <dbReference type="ARBA" id="ARBA00006658"/>
    </source>
</evidence>
<dbReference type="EMBL" id="MU839832">
    <property type="protein sequence ID" value="KAK1756250.1"/>
    <property type="molecule type" value="Genomic_DNA"/>
</dbReference>
<dbReference type="PANTHER" id="PTHR21021:SF16">
    <property type="entry name" value="TIP41-LIKE PROTEIN"/>
    <property type="match status" value="1"/>
</dbReference>
<dbReference type="Pfam" id="PF04176">
    <property type="entry name" value="TIP41"/>
    <property type="match status" value="1"/>
</dbReference>
<accession>A0AAJ0BE87</accession>
<proteinExistence type="inferred from homology"/>
<sequence>MNRDSPNEPFPTPAAATATHRQRNFTISARKLPILKSAPIEAMSTRLGGLPIPEMIFGDNLVNITHDPSGWSISFTAEAALDLVDKTGERMLRVAYAGEWSSSRERTSAGISEVVKPYDWSYSTDYRGTESPQQGGRQLQKSDEDKIPLELLKRRDPILFADEVVLYESELDDNGISILSVKFRVMPQRMLLLCRLFMRLDNVVVRVRDTRVYVDFETDKVIREYTAREDKFENVKRNLLMTGLMPDAITIALRDSNQVANLLPVVDHILESVSLGSAS</sequence>
<dbReference type="InterPro" id="IPR051330">
    <property type="entry name" value="Phosphatase_reg/MetRdx"/>
</dbReference>
<dbReference type="InterPro" id="IPR007303">
    <property type="entry name" value="TIP41-like"/>
</dbReference>
<dbReference type="AlphaFoldDB" id="A0AAJ0BE87"/>
<dbReference type="GO" id="GO:0005829">
    <property type="term" value="C:cytosol"/>
    <property type="evidence" value="ECO:0007669"/>
    <property type="project" value="TreeGrafter"/>
</dbReference>
<dbReference type="Proteomes" id="UP001239445">
    <property type="component" value="Unassembled WGS sequence"/>
</dbReference>
<protein>
    <submittedName>
        <fullName evidence="3">TIP41-like protein</fullName>
    </submittedName>
</protein>
<gene>
    <name evidence="3" type="ORF">QBC47DRAFT_342953</name>
</gene>
<comment type="similarity">
    <text evidence="1">Belongs to the TIP41 family.</text>
</comment>
<organism evidence="3 4">
    <name type="scientific">Echria macrotheca</name>
    <dbReference type="NCBI Taxonomy" id="438768"/>
    <lineage>
        <taxon>Eukaryota</taxon>
        <taxon>Fungi</taxon>
        <taxon>Dikarya</taxon>
        <taxon>Ascomycota</taxon>
        <taxon>Pezizomycotina</taxon>
        <taxon>Sordariomycetes</taxon>
        <taxon>Sordariomycetidae</taxon>
        <taxon>Sordariales</taxon>
        <taxon>Schizotheciaceae</taxon>
        <taxon>Echria</taxon>
    </lineage>
</organism>
<evidence type="ECO:0000256" key="2">
    <source>
        <dbReference type="SAM" id="MobiDB-lite"/>
    </source>
</evidence>
<name>A0AAJ0BE87_9PEZI</name>
<keyword evidence="4" id="KW-1185">Reference proteome</keyword>
<evidence type="ECO:0000313" key="3">
    <source>
        <dbReference type="EMBL" id="KAK1756250.1"/>
    </source>
</evidence>
<evidence type="ECO:0000313" key="4">
    <source>
        <dbReference type="Proteomes" id="UP001239445"/>
    </source>
</evidence>
<comment type="caution">
    <text evidence="3">The sequence shown here is derived from an EMBL/GenBank/DDBJ whole genome shotgun (WGS) entry which is preliminary data.</text>
</comment>